<comment type="similarity">
    <text evidence="2">Belongs to the GST superfamily. Omega family.</text>
</comment>
<dbReference type="InterPro" id="IPR004045">
    <property type="entry name" value="Glutathione_S-Trfase_N"/>
</dbReference>
<dbReference type="InterPro" id="IPR036249">
    <property type="entry name" value="Thioredoxin-like_sf"/>
</dbReference>
<evidence type="ECO:0000259" key="4">
    <source>
        <dbReference type="PROSITE" id="PS50405"/>
    </source>
</evidence>
<dbReference type="InterPro" id="IPR040079">
    <property type="entry name" value="Glutathione_S-Trfase"/>
</dbReference>
<dbReference type="PANTHER" id="PTHR43968">
    <property type="match status" value="1"/>
</dbReference>
<dbReference type="PROSITE" id="PS00195">
    <property type="entry name" value="GLUTAREDOXIN_1"/>
    <property type="match status" value="1"/>
</dbReference>
<feature type="domain" description="GST N-terminal" evidence="3">
    <location>
        <begin position="20"/>
        <end position="98"/>
    </location>
</feature>
<sequence>MSDVFHHLKEGDPEPSINPEKFTLFDLQFCPFCQRVRYTLDYHEIPYDRVLVNPISKPSWYLRLNPSGKVPLLLYKGEKLVESDLIMQFVDQFKGSDVSLLSVCGEESFKKALALSSSIAVPRYKLCYSSEATEADADALKAALSNLNKTIKGPYLFGEKLSLADLAVFPFLNAWDLVMNRVLKMENASGDSVEAVASQWPNVLKYRRLMNQKPYIMKTAFQDDVYAKFVDAYVLKKADADF</sequence>
<dbReference type="SUPFAM" id="SSF47616">
    <property type="entry name" value="GST C-terminal domain-like"/>
    <property type="match status" value="1"/>
</dbReference>
<dbReference type="SFLD" id="SFLDG00358">
    <property type="entry name" value="Main_(cytGST)"/>
    <property type="match status" value="1"/>
</dbReference>
<dbReference type="SUPFAM" id="SSF52833">
    <property type="entry name" value="Thioredoxin-like"/>
    <property type="match status" value="1"/>
</dbReference>
<comment type="similarity">
    <text evidence="1">Belongs to the GST superfamily. Mu family.</text>
</comment>
<accession>A0A0X3PJT6</accession>
<protein>
    <submittedName>
        <fullName evidence="5">Pyrimidodiazepine synthase</fullName>
    </submittedName>
</protein>
<evidence type="ECO:0000259" key="3">
    <source>
        <dbReference type="PROSITE" id="PS50404"/>
    </source>
</evidence>
<dbReference type="InterPro" id="IPR010987">
    <property type="entry name" value="Glutathione-S-Trfase_C-like"/>
</dbReference>
<dbReference type="InterPro" id="IPR050983">
    <property type="entry name" value="GST_Omega/HSP26"/>
</dbReference>
<dbReference type="SFLD" id="SFLDS00019">
    <property type="entry name" value="Glutathione_Transferase_(cytos"/>
    <property type="match status" value="1"/>
</dbReference>
<dbReference type="Pfam" id="PF13409">
    <property type="entry name" value="GST_N_2"/>
    <property type="match status" value="1"/>
</dbReference>
<dbReference type="Gene3D" id="1.20.1050.10">
    <property type="match status" value="1"/>
</dbReference>
<dbReference type="InterPro" id="IPR011767">
    <property type="entry name" value="GLR_AS"/>
</dbReference>
<gene>
    <name evidence="5" type="primary">SEPIA</name>
    <name evidence="5" type="ORF">TR149285</name>
</gene>
<dbReference type="PROSITE" id="PS51354">
    <property type="entry name" value="GLUTAREDOXIN_2"/>
    <property type="match status" value="1"/>
</dbReference>
<dbReference type="EMBL" id="GEEE01011211">
    <property type="protein sequence ID" value="JAP52014.1"/>
    <property type="molecule type" value="Transcribed_RNA"/>
</dbReference>
<evidence type="ECO:0000256" key="1">
    <source>
        <dbReference type="ARBA" id="ARBA00005861"/>
    </source>
</evidence>
<dbReference type="PANTHER" id="PTHR43968:SF6">
    <property type="entry name" value="GLUTATHIONE S-TRANSFERASE OMEGA"/>
    <property type="match status" value="1"/>
</dbReference>
<evidence type="ECO:0000256" key="2">
    <source>
        <dbReference type="ARBA" id="ARBA00011067"/>
    </source>
</evidence>
<proteinExistence type="inferred from homology"/>
<dbReference type="GO" id="GO:0005737">
    <property type="term" value="C:cytoplasm"/>
    <property type="evidence" value="ECO:0007669"/>
    <property type="project" value="TreeGrafter"/>
</dbReference>
<evidence type="ECO:0000313" key="5">
    <source>
        <dbReference type="EMBL" id="JAP52014.1"/>
    </source>
</evidence>
<dbReference type="InterPro" id="IPR036282">
    <property type="entry name" value="Glutathione-S-Trfase_C_sf"/>
</dbReference>
<reference evidence="5" key="1">
    <citation type="submission" date="2016-01" db="EMBL/GenBank/DDBJ databases">
        <title>Reference transcriptome for the parasite Schistocephalus solidus: insights into the molecular evolution of parasitism.</title>
        <authorList>
            <person name="Hebert F.O."/>
            <person name="Grambauer S."/>
            <person name="Barber I."/>
            <person name="Landry C.R."/>
            <person name="Aubin-Horth N."/>
        </authorList>
    </citation>
    <scope>NUCLEOTIDE SEQUENCE</scope>
</reference>
<dbReference type="AlphaFoldDB" id="A0A0X3PJT6"/>
<name>A0A0X3PJT6_SCHSO</name>
<dbReference type="PROSITE" id="PS50404">
    <property type="entry name" value="GST_NTER"/>
    <property type="match status" value="1"/>
</dbReference>
<dbReference type="PROSITE" id="PS50405">
    <property type="entry name" value="GST_CTER"/>
    <property type="match status" value="1"/>
</dbReference>
<dbReference type="GO" id="GO:0004364">
    <property type="term" value="F:glutathione transferase activity"/>
    <property type="evidence" value="ECO:0007669"/>
    <property type="project" value="UniProtKB-EC"/>
</dbReference>
<organism evidence="5">
    <name type="scientific">Schistocephalus solidus</name>
    <name type="common">Tapeworm</name>
    <dbReference type="NCBI Taxonomy" id="70667"/>
    <lineage>
        <taxon>Eukaryota</taxon>
        <taxon>Metazoa</taxon>
        <taxon>Spiralia</taxon>
        <taxon>Lophotrochozoa</taxon>
        <taxon>Platyhelminthes</taxon>
        <taxon>Cestoda</taxon>
        <taxon>Eucestoda</taxon>
        <taxon>Diphyllobothriidea</taxon>
        <taxon>Diphyllobothriidae</taxon>
        <taxon>Schistocephalus</taxon>
    </lineage>
</organism>
<dbReference type="Gene3D" id="3.40.30.10">
    <property type="entry name" value="Glutaredoxin"/>
    <property type="match status" value="1"/>
</dbReference>
<dbReference type="Pfam" id="PF13410">
    <property type="entry name" value="GST_C_2"/>
    <property type="match status" value="1"/>
</dbReference>
<feature type="domain" description="GST C-terminal" evidence="4">
    <location>
        <begin position="79"/>
        <end position="234"/>
    </location>
</feature>